<dbReference type="PANTHER" id="PTHR36089:SF1">
    <property type="entry name" value="CHITIN SYNTHASE 3 COMPLEX PROTEIN CSI2-RELATED"/>
    <property type="match status" value="1"/>
</dbReference>
<keyword evidence="2" id="KW-1133">Transmembrane helix</keyword>
<organism evidence="4 5">
    <name type="scientific">Stachybotrys chlorohalonatus (strain IBT 40285)</name>
    <dbReference type="NCBI Taxonomy" id="1283841"/>
    <lineage>
        <taxon>Eukaryota</taxon>
        <taxon>Fungi</taxon>
        <taxon>Dikarya</taxon>
        <taxon>Ascomycota</taxon>
        <taxon>Pezizomycotina</taxon>
        <taxon>Sordariomycetes</taxon>
        <taxon>Hypocreomycetidae</taxon>
        <taxon>Hypocreales</taxon>
        <taxon>Stachybotryaceae</taxon>
        <taxon>Stachybotrys</taxon>
    </lineage>
</organism>
<dbReference type="Proteomes" id="UP000028524">
    <property type="component" value="Unassembled WGS sequence"/>
</dbReference>
<feature type="transmembrane region" description="Helical" evidence="2">
    <location>
        <begin position="154"/>
        <end position="176"/>
    </location>
</feature>
<gene>
    <name evidence="4" type="ORF">S40285_05520</name>
</gene>
<dbReference type="OrthoDB" id="4065319at2759"/>
<evidence type="ECO:0000256" key="2">
    <source>
        <dbReference type="SAM" id="Phobius"/>
    </source>
</evidence>
<reference evidence="4 5" key="1">
    <citation type="journal article" date="2014" name="BMC Genomics">
        <title>Comparative genome sequencing reveals chemotype-specific gene clusters in the toxigenic black mold Stachybotrys.</title>
        <authorList>
            <person name="Semeiks J."/>
            <person name="Borek D."/>
            <person name="Otwinowski Z."/>
            <person name="Grishin N.V."/>
        </authorList>
    </citation>
    <scope>NUCLEOTIDE SEQUENCE [LARGE SCALE GENOMIC DNA]</scope>
    <source>
        <strain evidence="4 5">IBT 40285</strain>
    </source>
</reference>
<dbReference type="InParanoid" id="A0A084QBC4"/>
<dbReference type="EMBL" id="KL660862">
    <property type="protein sequence ID" value="KFA61259.1"/>
    <property type="molecule type" value="Genomic_DNA"/>
</dbReference>
<sequence>MRPTNYLPRPSLLLPAIVSMPFFARSVVAQNDDDEESPSTSTTIRNNNDNNDESTQTSNPPESTQTETEEDEQTRTTEDAAASTTEEPSSTITGDPETTSSTRIRNTGVTTGDVLTGFPTLSRYQPIPTYPPAAVPPTVDAPFMRQSTMPQGTVFIAVGAILGAFGLAILLWRFIVTIMLHRSVQRAAMAQHDANNKASFPAPPAPFYKYTDQGSTMSLSGAAAAGRGQRRTTRGPVPSTNLSQSNLFFSPTAAASTNATGNRSSAFLPSGFYAAGNSSPGPNHGHSISLSNLRPDSRGHFANASRSNLNPSPPDSPSMGPARRDMSTSSVNLNVPPTGRAPSAYLEDLLADDPGSLPPPHMPVGGQRGSVNLTSRTGSPGQRS</sequence>
<feature type="compositionally biased region" description="Polar residues" evidence="1">
    <location>
        <begin position="369"/>
        <end position="384"/>
    </location>
</feature>
<feature type="signal peptide" evidence="3">
    <location>
        <begin position="1"/>
        <end position="29"/>
    </location>
</feature>
<dbReference type="PANTHER" id="PTHR36089">
    <property type="entry name" value="CHITIN SYNTHASE 3 COMPLEX PROTEIN CSI2-RELATED"/>
    <property type="match status" value="1"/>
</dbReference>
<accession>A0A084QBC4</accession>
<evidence type="ECO:0000256" key="1">
    <source>
        <dbReference type="SAM" id="MobiDB-lite"/>
    </source>
</evidence>
<feature type="compositionally biased region" description="Polar residues" evidence="1">
    <location>
        <begin position="38"/>
        <end position="61"/>
    </location>
</feature>
<evidence type="ECO:0000313" key="5">
    <source>
        <dbReference type="Proteomes" id="UP000028524"/>
    </source>
</evidence>
<feature type="chain" id="PRO_5001779196" evidence="3">
    <location>
        <begin position="30"/>
        <end position="384"/>
    </location>
</feature>
<dbReference type="GO" id="GO:0000324">
    <property type="term" value="C:fungal-type vacuole"/>
    <property type="evidence" value="ECO:0007669"/>
    <property type="project" value="TreeGrafter"/>
</dbReference>
<dbReference type="InterPro" id="IPR051009">
    <property type="entry name" value="PRM"/>
</dbReference>
<name>A0A084QBC4_STAC4</name>
<dbReference type="OMA" id="ANAPYMQ"/>
<dbReference type="HOGENOM" id="CLU_037244_1_0_1"/>
<evidence type="ECO:0000256" key="3">
    <source>
        <dbReference type="SAM" id="SignalP"/>
    </source>
</evidence>
<keyword evidence="2" id="KW-0812">Transmembrane</keyword>
<keyword evidence="5" id="KW-1185">Reference proteome</keyword>
<proteinExistence type="predicted"/>
<feature type="compositionally biased region" description="Low complexity" evidence="1">
    <location>
        <begin position="79"/>
        <end position="93"/>
    </location>
</feature>
<feature type="region of interest" description="Disordered" evidence="1">
    <location>
        <begin position="278"/>
        <end position="384"/>
    </location>
</feature>
<feature type="compositionally biased region" description="Polar residues" evidence="1">
    <location>
        <begin position="96"/>
        <end position="110"/>
    </location>
</feature>
<keyword evidence="3" id="KW-0732">Signal</keyword>
<feature type="compositionally biased region" description="Polar residues" evidence="1">
    <location>
        <begin position="278"/>
        <end position="294"/>
    </location>
</feature>
<dbReference type="AlphaFoldDB" id="A0A084QBC4"/>
<evidence type="ECO:0000313" key="4">
    <source>
        <dbReference type="EMBL" id="KFA61259.1"/>
    </source>
</evidence>
<keyword evidence="2" id="KW-0472">Membrane</keyword>
<protein>
    <submittedName>
        <fullName evidence="4">Uncharacterized protein</fullName>
    </submittedName>
</protein>
<feature type="region of interest" description="Disordered" evidence="1">
    <location>
        <begin position="219"/>
        <end position="245"/>
    </location>
</feature>
<feature type="region of interest" description="Disordered" evidence="1">
    <location>
        <begin position="30"/>
        <end position="112"/>
    </location>
</feature>